<feature type="region of interest" description="Disordered" evidence="1">
    <location>
        <begin position="1"/>
        <end position="44"/>
    </location>
</feature>
<feature type="region of interest" description="Disordered" evidence="1">
    <location>
        <begin position="66"/>
        <end position="110"/>
    </location>
</feature>
<reference evidence="3" key="1">
    <citation type="submission" date="2025-08" db="UniProtKB">
        <authorList>
            <consortium name="RefSeq"/>
        </authorList>
    </citation>
    <scope>IDENTIFICATION</scope>
    <source>
        <tissue evidence="3">Thorax and Abdomen</tissue>
    </source>
</reference>
<feature type="region of interest" description="Disordered" evidence="1">
    <location>
        <begin position="241"/>
        <end position="317"/>
    </location>
</feature>
<feature type="compositionally biased region" description="Basic and acidic residues" evidence="1">
    <location>
        <begin position="241"/>
        <end position="261"/>
    </location>
</feature>
<accession>A0ABM3GFK3</accession>
<proteinExistence type="predicted"/>
<dbReference type="GeneID" id="124295037"/>
<sequence length="337" mass="38481">MPKVESAPDPNKKKKKNKEKDPSKSVDNNTSLMKNDKKLGTVLTPPVVEAKTKAKSYLEQYRERIGVPSQGRIRSPEGSMLSVFGDTCQDSVSNVDSRPPSGTPRDDQSELSFYRRLIRHQPRTTRSYDPEQRITATNDWLKSVSDYGLSLSEHRRRSYRPYSVTDLKSLTVPRADRSLGPDTAETRAKLETLTRRIEYGDLASSRNRKNLCRIFELRKCRRTNARQRTVGFPLVGLDDAASERATESKVEPEKAGDEEKKTRRSRHSRRKELSQSTVAEHTSHPKGSPKAFETAVKRSSRISLGDNANSSSLEDLQRRHQNEKRIIDMMINRTLRR</sequence>
<dbReference type="RefSeq" id="XP_046599055.1">
    <property type="nucleotide sequence ID" value="XM_046743099.1"/>
</dbReference>
<protein>
    <submittedName>
        <fullName evidence="3">Uncharacterized protein LOC124295037</fullName>
    </submittedName>
</protein>
<evidence type="ECO:0000313" key="2">
    <source>
        <dbReference type="Proteomes" id="UP000829291"/>
    </source>
</evidence>
<keyword evidence="2" id="KW-1185">Reference proteome</keyword>
<name>A0ABM3GFK3_NEOLC</name>
<evidence type="ECO:0000313" key="3">
    <source>
        <dbReference type="RefSeq" id="XP_046599055.1"/>
    </source>
</evidence>
<evidence type="ECO:0000256" key="1">
    <source>
        <dbReference type="SAM" id="MobiDB-lite"/>
    </source>
</evidence>
<organism evidence="2 3">
    <name type="scientific">Neodiprion lecontei</name>
    <name type="common">Redheaded pine sawfly</name>
    <dbReference type="NCBI Taxonomy" id="441921"/>
    <lineage>
        <taxon>Eukaryota</taxon>
        <taxon>Metazoa</taxon>
        <taxon>Ecdysozoa</taxon>
        <taxon>Arthropoda</taxon>
        <taxon>Hexapoda</taxon>
        <taxon>Insecta</taxon>
        <taxon>Pterygota</taxon>
        <taxon>Neoptera</taxon>
        <taxon>Endopterygota</taxon>
        <taxon>Hymenoptera</taxon>
        <taxon>Tenthredinoidea</taxon>
        <taxon>Diprionidae</taxon>
        <taxon>Diprioninae</taxon>
        <taxon>Neodiprion</taxon>
    </lineage>
</organism>
<gene>
    <name evidence="3" type="primary">LOC124295037</name>
</gene>
<dbReference type="Proteomes" id="UP000829291">
    <property type="component" value="Chromosome 6"/>
</dbReference>